<dbReference type="Pfam" id="PF19295">
    <property type="entry name" value="SufBD_N"/>
    <property type="match status" value="1"/>
</dbReference>
<dbReference type="InterPro" id="IPR000825">
    <property type="entry name" value="SUF_FeS_clus_asmbl_SufBD_core"/>
</dbReference>
<dbReference type="SUPFAM" id="SSF101960">
    <property type="entry name" value="Stabilizer of iron transporter SufD"/>
    <property type="match status" value="1"/>
</dbReference>
<proteinExistence type="inferred from homology"/>
<dbReference type="AlphaFoldDB" id="A0A078KAV4"/>
<evidence type="ECO:0000259" key="2">
    <source>
        <dbReference type="Pfam" id="PF01458"/>
    </source>
</evidence>
<organism evidence="4 5">
    <name type="scientific">Candidatus Johnevansia muelleri</name>
    <dbReference type="NCBI Taxonomy" id="1495769"/>
    <lineage>
        <taxon>Bacteria</taxon>
        <taxon>Pseudomonadati</taxon>
        <taxon>Pseudomonadota</taxon>
        <taxon>Gammaproteobacteria</taxon>
        <taxon>Candidatus Johnevansiales</taxon>
        <taxon>Candidatus Johnevansiaceae</taxon>
        <taxon>Candidatus Johnevansia</taxon>
    </lineage>
</organism>
<dbReference type="GO" id="GO:0016226">
    <property type="term" value="P:iron-sulfur cluster assembly"/>
    <property type="evidence" value="ECO:0007669"/>
    <property type="project" value="InterPro"/>
</dbReference>
<feature type="domain" description="SUF system FeS cluster assembly SufBD core" evidence="2">
    <location>
        <begin position="193"/>
        <end position="420"/>
    </location>
</feature>
<accession>A0A078KAV4</accession>
<dbReference type="Proteomes" id="UP000032420">
    <property type="component" value="Chromosome I"/>
</dbReference>
<dbReference type="InterPro" id="IPR055346">
    <property type="entry name" value="Fe-S_cluster_assembly_SufBD"/>
</dbReference>
<dbReference type="KEGG" id="eme:CEM_039"/>
<dbReference type="OrthoDB" id="9768262at2"/>
<evidence type="ECO:0000313" key="5">
    <source>
        <dbReference type="Proteomes" id="UP000032420"/>
    </source>
</evidence>
<name>A0A078KAV4_9GAMM</name>
<sequence length="448" mass="51051">MNLFLKYNNLQANCNFINEKLHNHMQKFLFYAECTVLKLIDPLSYKRKLAKKYFLKIGLPNLLGEAWKYTNIKKNIKNCFNLAINANFRKLHYNKIAININAHRLVFIDGVFYPNFSSLNKLNNGVYIKTLSSFLASGNCPKWIGDFSKSTTIFNALNLLFTGQGVVINIASNYIVDKPIYILYISRENNIAIMSNPHILIYSDKNSKANIIEHYVGEENSKNFINVVTEAWLNTNAHISHYKIQESGNKESHIANIQVHQGKNSSFNSHNLNIGSGALTRNDINVELNGKNSKTNLMGLFIGSGYQQIDNHTIINHNVPYTYSNEHYKGILNNYAHCVFNGRVYIKRGAQKVVAYLKNDNILLSNNCEIYTKPELEIYANDVNCSHGATTGQIDKNSLFFLQTRGIAKKQAQMLLMLGFIREILKSVNIYKIAEHVECIVGKVLKFN</sequence>
<gene>
    <name evidence="4" type="primary">sufD</name>
    <name evidence="4" type="ORF">CEM_039</name>
</gene>
<evidence type="ECO:0000259" key="3">
    <source>
        <dbReference type="Pfam" id="PF19295"/>
    </source>
</evidence>
<dbReference type="EMBL" id="LM655252">
    <property type="protein sequence ID" value="CDZ16311.1"/>
    <property type="molecule type" value="Genomic_DNA"/>
</dbReference>
<dbReference type="PANTHER" id="PTHR43575">
    <property type="entry name" value="PROTEIN ABCI7, CHLOROPLASTIC"/>
    <property type="match status" value="1"/>
</dbReference>
<evidence type="ECO:0000313" key="4">
    <source>
        <dbReference type="EMBL" id="CDZ16311.1"/>
    </source>
</evidence>
<feature type="domain" description="SUF system FeS cluster assembly SufBD N-terminal" evidence="3">
    <location>
        <begin position="41"/>
        <end position="182"/>
    </location>
</feature>
<dbReference type="STRING" id="1495769.CEM_039"/>
<comment type="similarity">
    <text evidence="1">Belongs to the iron-sulfur cluster assembly SufBD family.</text>
</comment>
<protein>
    <submittedName>
        <fullName evidence="4">Iron-sulfur cluster assembly protein SufD</fullName>
    </submittedName>
</protein>
<dbReference type="NCBIfam" id="TIGR01981">
    <property type="entry name" value="sufD"/>
    <property type="match status" value="1"/>
</dbReference>
<keyword evidence="5" id="KW-1185">Reference proteome</keyword>
<dbReference type="InterPro" id="IPR011542">
    <property type="entry name" value="SUF_FeS_clus_asmbl_SufD"/>
</dbReference>
<dbReference type="PATRIC" id="fig|1495769.3.peg.33"/>
<evidence type="ECO:0000256" key="1">
    <source>
        <dbReference type="ARBA" id="ARBA00043967"/>
    </source>
</evidence>
<dbReference type="PANTHER" id="PTHR43575:SF1">
    <property type="entry name" value="PROTEIN ABCI7, CHLOROPLASTIC"/>
    <property type="match status" value="1"/>
</dbReference>
<dbReference type="HOGENOM" id="CLU_026231_5_2_6"/>
<dbReference type="Pfam" id="PF01458">
    <property type="entry name" value="SUFBD_core"/>
    <property type="match status" value="1"/>
</dbReference>
<reference evidence="5" key="1">
    <citation type="submission" date="2014-07" db="EMBL/GenBank/DDBJ databases">
        <authorList>
            <person name="Santos-Garcia D."/>
        </authorList>
    </citation>
    <scope>NUCLEOTIDE SEQUENCE [LARGE SCALE GENOMIC DNA]</scope>
</reference>
<dbReference type="InterPro" id="IPR045595">
    <property type="entry name" value="SufBD_N"/>
</dbReference>
<dbReference type="InterPro" id="IPR037284">
    <property type="entry name" value="SUF_FeS_clus_asmbl_SufBD_sf"/>
</dbReference>